<dbReference type="Pfam" id="PF01613">
    <property type="entry name" value="Flavin_Reduct"/>
    <property type="match status" value="1"/>
</dbReference>
<comment type="similarity">
    <text evidence="1">Belongs to the non-flavoprotein flavin reductase family.</text>
</comment>
<dbReference type="SMART" id="SM00903">
    <property type="entry name" value="Flavin_Reduct"/>
    <property type="match status" value="1"/>
</dbReference>
<dbReference type="InterPro" id="IPR050268">
    <property type="entry name" value="NADH-dep_flavin_reductase"/>
</dbReference>
<evidence type="ECO:0000256" key="1">
    <source>
        <dbReference type="ARBA" id="ARBA00008898"/>
    </source>
</evidence>
<proteinExistence type="inferred from homology"/>
<dbReference type="EC" id="1.-.-.-" evidence="4"/>
<dbReference type="Proteomes" id="UP001364890">
    <property type="component" value="Unassembled WGS sequence"/>
</dbReference>
<organism evidence="4 5">
    <name type="scientific">Psychrobacillus mangrovi</name>
    <dbReference type="NCBI Taxonomy" id="3117745"/>
    <lineage>
        <taxon>Bacteria</taxon>
        <taxon>Bacillati</taxon>
        <taxon>Bacillota</taxon>
        <taxon>Bacilli</taxon>
        <taxon>Bacillales</taxon>
        <taxon>Bacillaceae</taxon>
        <taxon>Psychrobacillus</taxon>
    </lineage>
</organism>
<evidence type="ECO:0000256" key="2">
    <source>
        <dbReference type="ARBA" id="ARBA00023002"/>
    </source>
</evidence>
<gene>
    <name evidence="4" type="ORF">WAX74_05415</name>
</gene>
<accession>A0ABU8F266</accession>
<dbReference type="EMBL" id="JBAWSY010000002">
    <property type="protein sequence ID" value="MEI4769099.1"/>
    <property type="molecule type" value="Genomic_DNA"/>
</dbReference>
<evidence type="ECO:0000313" key="5">
    <source>
        <dbReference type="Proteomes" id="UP001364890"/>
    </source>
</evidence>
<reference evidence="4 5" key="1">
    <citation type="submission" date="2024-01" db="EMBL/GenBank/DDBJ databases">
        <title>Seven novel Bacillus-like species.</title>
        <authorList>
            <person name="Liu G."/>
        </authorList>
    </citation>
    <scope>NUCLEOTIDE SEQUENCE [LARGE SCALE GENOMIC DNA]</scope>
    <source>
        <strain evidence="4 5">FJAT-51614</strain>
    </source>
</reference>
<dbReference type="PANTHER" id="PTHR30466:SF11">
    <property type="entry name" value="FLAVIN-DEPENDENT MONOOXYGENASE, REDUCTASE SUBUNIT HSAB"/>
    <property type="match status" value="1"/>
</dbReference>
<protein>
    <submittedName>
        <fullName evidence="4">Flavin reductase family protein</fullName>
        <ecNumber evidence="4">1.-.-.-</ecNumber>
    </submittedName>
</protein>
<keyword evidence="5" id="KW-1185">Reference proteome</keyword>
<dbReference type="PANTHER" id="PTHR30466">
    <property type="entry name" value="FLAVIN REDUCTASE"/>
    <property type="match status" value="1"/>
</dbReference>
<keyword evidence="2 4" id="KW-0560">Oxidoreductase</keyword>
<name>A0ABU8F266_9BACI</name>
<dbReference type="GO" id="GO:0016491">
    <property type="term" value="F:oxidoreductase activity"/>
    <property type="evidence" value="ECO:0007669"/>
    <property type="project" value="UniProtKB-KW"/>
</dbReference>
<sequence length="172" mass="19275">MTNVAEENSSLIDQSLEFKKALGNYPTGVTVVTTFDHENKPIGLTVNSFASVSLEPLLILWSIDKKSSSYDTFLKVDKFAVNILAEDQADICKLFASKVEDRFSQCDWGKSEIGLPILKGALAQIECKTFQQIDAGDHIIFIGEVVQIKNTEKNPLLYHKRIFGPIPEDFYK</sequence>
<dbReference type="InterPro" id="IPR002563">
    <property type="entry name" value="Flavin_Rdtase-like_dom"/>
</dbReference>
<comment type="caution">
    <text evidence="4">The sequence shown here is derived from an EMBL/GenBank/DDBJ whole genome shotgun (WGS) entry which is preliminary data.</text>
</comment>
<evidence type="ECO:0000313" key="4">
    <source>
        <dbReference type="EMBL" id="MEI4769099.1"/>
    </source>
</evidence>
<evidence type="ECO:0000259" key="3">
    <source>
        <dbReference type="SMART" id="SM00903"/>
    </source>
</evidence>
<dbReference type="Gene3D" id="2.30.110.10">
    <property type="entry name" value="Electron Transport, Fmn-binding Protein, Chain A"/>
    <property type="match status" value="1"/>
</dbReference>
<dbReference type="SUPFAM" id="SSF50475">
    <property type="entry name" value="FMN-binding split barrel"/>
    <property type="match status" value="1"/>
</dbReference>
<dbReference type="InterPro" id="IPR012349">
    <property type="entry name" value="Split_barrel_FMN-bd"/>
</dbReference>
<feature type="domain" description="Flavin reductase like" evidence="3">
    <location>
        <begin position="22"/>
        <end position="165"/>
    </location>
</feature>